<comment type="subcellular location">
    <subcellularLocation>
        <location evidence="1">Endomembrane system</location>
        <topology evidence="1">Multi-pass membrane protein</topology>
    </subcellularLocation>
</comment>
<feature type="transmembrane region" description="Helical" evidence="7">
    <location>
        <begin position="95"/>
        <end position="116"/>
    </location>
</feature>
<comment type="caution">
    <text evidence="9">The sequence shown here is derived from an EMBL/GenBank/DDBJ whole genome shotgun (WGS) entry which is preliminary data.</text>
</comment>
<dbReference type="RefSeq" id="WP_407031422.1">
    <property type="nucleotide sequence ID" value="NZ_JAQGEF010000010.1"/>
</dbReference>
<keyword evidence="5" id="KW-0443">Lipid metabolism</keyword>
<evidence type="ECO:0000256" key="6">
    <source>
        <dbReference type="ARBA" id="ARBA00023136"/>
    </source>
</evidence>
<evidence type="ECO:0000256" key="1">
    <source>
        <dbReference type="ARBA" id="ARBA00004127"/>
    </source>
</evidence>
<keyword evidence="6 7" id="KW-0472">Membrane</keyword>
<evidence type="ECO:0000256" key="3">
    <source>
        <dbReference type="ARBA" id="ARBA00022989"/>
    </source>
</evidence>
<keyword evidence="2 7" id="KW-0812">Transmembrane</keyword>
<evidence type="ECO:0000259" key="8">
    <source>
        <dbReference type="Pfam" id="PF04116"/>
    </source>
</evidence>
<keyword evidence="4" id="KW-0560">Oxidoreductase</keyword>
<keyword evidence="10" id="KW-1185">Reference proteome</keyword>
<dbReference type="InterPro" id="IPR051689">
    <property type="entry name" value="Sterol_desaturase/TMEM195"/>
</dbReference>
<feature type="domain" description="Fatty acid hydroxylase" evidence="8">
    <location>
        <begin position="99"/>
        <end position="236"/>
    </location>
</feature>
<protein>
    <submittedName>
        <fullName evidence="9">Sterol desaturase family protein</fullName>
    </submittedName>
</protein>
<evidence type="ECO:0000256" key="4">
    <source>
        <dbReference type="ARBA" id="ARBA00023002"/>
    </source>
</evidence>
<dbReference type="PANTHER" id="PTHR21624">
    <property type="entry name" value="STEROL DESATURASE-RELATED PROTEIN"/>
    <property type="match status" value="1"/>
</dbReference>
<evidence type="ECO:0000256" key="2">
    <source>
        <dbReference type="ARBA" id="ARBA00022692"/>
    </source>
</evidence>
<feature type="transmembrane region" description="Helical" evidence="7">
    <location>
        <begin position="153"/>
        <end position="173"/>
    </location>
</feature>
<gene>
    <name evidence="9" type="ORF">O3P16_09785</name>
</gene>
<name>A0ABT4UJZ3_9BACT</name>
<feature type="transmembrane region" description="Helical" evidence="7">
    <location>
        <begin position="52"/>
        <end position="75"/>
    </location>
</feature>
<reference evidence="9 10" key="1">
    <citation type="submission" date="2022-12" db="EMBL/GenBank/DDBJ databases">
        <title>Chitinophagaceae gen. sp. nov., a new member of the family Chitinophagaceae, isolated from soil in a chemical factory.</title>
        <authorList>
            <person name="Ke Z."/>
        </authorList>
    </citation>
    <scope>NUCLEOTIDE SEQUENCE [LARGE SCALE GENOMIC DNA]</scope>
    <source>
        <strain evidence="9 10">LY-5</strain>
    </source>
</reference>
<dbReference type="Proteomes" id="UP001210231">
    <property type="component" value="Unassembled WGS sequence"/>
</dbReference>
<dbReference type="EMBL" id="JAQGEF010000010">
    <property type="protein sequence ID" value="MDA3615098.1"/>
    <property type="molecule type" value="Genomic_DNA"/>
</dbReference>
<sequence length="274" mass="32279">MNAIIDYFSTLESKPLHRLAFLAFPIFILWLVESIKPLKEMRYRKSKSRHAIINFGFTICHLIIHAALAVFLVMLCDWCQLSGFGIVHWLHFNSAWTIIFGVLAMDFFGGWLVHFVEHKTPLFWRAHIVHHTDTNIDVTSGLRHHPIEAFIRWLFFMIGILITGIPIYVVLIAQTLMSMFTMFTHANINLPYQLDRWLSYIFVSPNMHKVHHHYKQPFTDSNYGTAFSIWDRLLGTYLYLSPNDIVYGLDNYYKMEDDEDVKKLLKSPFKNYTK</sequence>
<dbReference type="Pfam" id="PF04116">
    <property type="entry name" value="FA_hydroxylase"/>
    <property type="match status" value="1"/>
</dbReference>
<keyword evidence="3 7" id="KW-1133">Transmembrane helix</keyword>
<accession>A0ABT4UJZ3</accession>
<feature type="transmembrane region" description="Helical" evidence="7">
    <location>
        <begin position="15"/>
        <end position="32"/>
    </location>
</feature>
<dbReference type="PANTHER" id="PTHR21624:SF1">
    <property type="entry name" value="ALKYLGLYCEROL MONOOXYGENASE"/>
    <property type="match status" value="1"/>
</dbReference>
<evidence type="ECO:0000313" key="10">
    <source>
        <dbReference type="Proteomes" id="UP001210231"/>
    </source>
</evidence>
<evidence type="ECO:0000256" key="5">
    <source>
        <dbReference type="ARBA" id="ARBA00023098"/>
    </source>
</evidence>
<evidence type="ECO:0000313" key="9">
    <source>
        <dbReference type="EMBL" id="MDA3615098.1"/>
    </source>
</evidence>
<organism evidence="9 10">
    <name type="scientific">Polluticaenibacter yanchengensis</name>
    <dbReference type="NCBI Taxonomy" id="3014562"/>
    <lineage>
        <taxon>Bacteria</taxon>
        <taxon>Pseudomonadati</taxon>
        <taxon>Bacteroidota</taxon>
        <taxon>Chitinophagia</taxon>
        <taxon>Chitinophagales</taxon>
        <taxon>Chitinophagaceae</taxon>
        <taxon>Polluticaenibacter</taxon>
    </lineage>
</organism>
<evidence type="ECO:0000256" key="7">
    <source>
        <dbReference type="SAM" id="Phobius"/>
    </source>
</evidence>
<proteinExistence type="predicted"/>
<dbReference type="InterPro" id="IPR006694">
    <property type="entry name" value="Fatty_acid_hydroxylase"/>
</dbReference>